<comment type="caution">
    <text evidence="1">The sequence shown here is derived from an EMBL/GenBank/DDBJ whole genome shotgun (WGS) entry which is preliminary data.</text>
</comment>
<protein>
    <recommendedName>
        <fullName evidence="3">F-box domain-containing protein</fullName>
    </recommendedName>
</protein>
<gene>
    <name evidence="1" type="ORF">GGX14DRAFT_594892</name>
</gene>
<dbReference type="EMBL" id="JARJCW010000012">
    <property type="protein sequence ID" value="KAJ7218424.1"/>
    <property type="molecule type" value="Genomic_DNA"/>
</dbReference>
<evidence type="ECO:0008006" key="3">
    <source>
        <dbReference type="Google" id="ProtNLM"/>
    </source>
</evidence>
<evidence type="ECO:0000313" key="1">
    <source>
        <dbReference type="EMBL" id="KAJ7218424.1"/>
    </source>
</evidence>
<dbReference type="Proteomes" id="UP001219525">
    <property type="component" value="Unassembled WGS sequence"/>
</dbReference>
<organism evidence="1 2">
    <name type="scientific">Mycena pura</name>
    <dbReference type="NCBI Taxonomy" id="153505"/>
    <lineage>
        <taxon>Eukaryota</taxon>
        <taxon>Fungi</taxon>
        <taxon>Dikarya</taxon>
        <taxon>Basidiomycota</taxon>
        <taxon>Agaricomycotina</taxon>
        <taxon>Agaricomycetes</taxon>
        <taxon>Agaricomycetidae</taxon>
        <taxon>Agaricales</taxon>
        <taxon>Marasmiineae</taxon>
        <taxon>Mycenaceae</taxon>
        <taxon>Mycena</taxon>
    </lineage>
</organism>
<sequence>MSHQPEFEEPGVAPIARLPPELLGDIFLLTLPTITPSTVGPHLFNPCLTSPWSLGQVCSQWRVLALSLSTLWASFAVPTRMTARVLYLLTVQLERSRQAPLHVLIKCSHMWPGNRHEQAYTTILQTIARECHRWRMIWLELNSDSLPKAAFENLGKLPLLTDLRLGSEFNPYFPRQLVDVFANAPSLCRVILGRQSASDIHLPWRQITTYKATYYQTTPYLANLSAIAATLVECDIHIAVHNISAAASQNSTLALPRLRRLVVRKEQLLDGLAAPALLELYVASSSTAQSIIGFIVRSTCVLTRLTLVQCAAPANEIVELLTHTPALTTLEIQFACGTPETGTPNALLAALAGADLAPRLAALAWADFTDSTDRAAFADMVEARWRVERRLRFVAIYTCRLRMKASGLRLRALMSEGLDVIILNARKGRTAIKRWREY</sequence>
<dbReference type="AlphaFoldDB" id="A0AAD6VNL5"/>
<reference evidence="1" key="1">
    <citation type="submission" date="2023-03" db="EMBL/GenBank/DDBJ databases">
        <title>Massive genome expansion in bonnet fungi (Mycena s.s.) driven by repeated elements and novel gene families across ecological guilds.</title>
        <authorList>
            <consortium name="Lawrence Berkeley National Laboratory"/>
            <person name="Harder C.B."/>
            <person name="Miyauchi S."/>
            <person name="Viragh M."/>
            <person name="Kuo A."/>
            <person name="Thoen E."/>
            <person name="Andreopoulos B."/>
            <person name="Lu D."/>
            <person name="Skrede I."/>
            <person name="Drula E."/>
            <person name="Henrissat B."/>
            <person name="Morin E."/>
            <person name="Kohler A."/>
            <person name="Barry K."/>
            <person name="LaButti K."/>
            <person name="Morin E."/>
            <person name="Salamov A."/>
            <person name="Lipzen A."/>
            <person name="Mereny Z."/>
            <person name="Hegedus B."/>
            <person name="Baldrian P."/>
            <person name="Stursova M."/>
            <person name="Weitz H."/>
            <person name="Taylor A."/>
            <person name="Grigoriev I.V."/>
            <person name="Nagy L.G."/>
            <person name="Martin F."/>
            <person name="Kauserud H."/>
        </authorList>
    </citation>
    <scope>NUCLEOTIDE SEQUENCE</scope>
    <source>
        <strain evidence="1">9144</strain>
    </source>
</reference>
<evidence type="ECO:0000313" key="2">
    <source>
        <dbReference type="Proteomes" id="UP001219525"/>
    </source>
</evidence>
<proteinExistence type="predicted"/>
<name>A0AAD6VNL5_9AGAR</name>
<accession>A0AAD6VNL5</accession>
<keyword evidence="2" id="KW-1185">Reference proteome</keyword>